<feature type="domain" description="HIT" evidence="2">
    <location>
        <begin position="36"/>
        <end position="105"/>
    </location>
</feature>
<proteinExistence type="predicted"/>
<dbReference type="KEGG" id="hco:LOKO_03175"/>
<dbReference type="RefSeq" id="WP_066451448.1">
    <property type="nucleotide sequence ID" value="NZ_CP014226.1"/>
</dbReference>
<name>A0A0X8HGI9_9GAMM</name>
<evidence type="ECO:0000259" key="2">
    <source>
        <dbReference type="PROSITE" id="PS51084"/>
    </source>
</evidence>
<dbReference type="OrthoDB" id="9799145at2"/>
<dbReference type="Gene3D" id="3.30.428.10">
    <property type="entry name" value="HIT-like"/>
    <property type="match status" value="1"/>
</dbReference>
<dbReference type="EMBL" id="CP014226">
    <property type="protein sequence ID" value="AMD02221.1"/>
    <property type="molecule type" value="Genomic_DNA"/>
</dbReference>
<evidence type="ECO:0000256" key="1">
    <source>
        <dbReference type="PROSITE-ProRule" id="PRU00464"/>
    </source>
</evidence>
<dbReference type="PATRIC" id="fig|507626.3.peg.3170"/>
<dbReference type="PROSITE" id="PS51084">
    <property type="entry name" value="HIT_2"/>
    <property type="match status" value="1"/>
</dbReference>
<sequence length="155" mass="17276">MTSIELDERLVQDSYPVTELPLCQLRLMDDARFPWLVLIPRRRGVSEVFELNEGDQQQLWREATLVGQMLKALTKGDKLNIASLGNVVAQLHVHVVVRRRDDAAWPAPVWGHGEPEPYDLDSLASMRDHLLAQVERLKLMTPGSASTTEGAAPGG</sequence>
<dbReference type="AlphaFoldDB" id="A0A0X8HGI9"/>
<dbReference type="InterPro" id="IPR011146">
    <property type="entry name" value="HIT-like"/>
</dbReference>
<dbReference type="PIRSF" id="PIRSF000714">
    <property type="entry name" value="HIT"/>
    <property type="match status" value="1"/>
</dbReference>
<dbReference type="STRING" id="507626.LOKO_03175"/>
<accession>A0A0X8HGI9</accession>
<gene>
    <name evidence="3" type="ORF">LOKO_03175</name>
</gene>
<dbReference type="InterPro" id="IPR036265">
    <property type="entry name" value="HIT-like_sf"/>
</dbReference>
<dbReference type="InterPro" id="IPR026026">
    <property type="entry name" value="HIT_Hint"/>
</dbReference>
<dbReference type="GO" id="GO:0003824">
    <property type="term" value="F:catalytic activity"/>
    <property type="evidence" value="ECO:0007669"/>
    <property type="project" value="InterPro"/>
</dbReference>
<reference evidence="3 4" key="2">
    <citation type="submission" date="2016-02" db="EMBL/GenBank/DDBJ databases">
        <authorList>
            <person name="Wen L."/>
            <person name="He K."/>
            <person name="Yang H."/>
        </authorList>
    </citation>
    <scope>NUCLEOTIDE SEQUENCE [LARGE SCALE GENOMIC DNA]</scope>
    <source>
        <strain evidence="3 4">AGD 8-3</strain>
    </source>
</reference>
<organism evidence="3 4">
    <name type="scientific">Halomonas chromatireducens</name>
    <dbReference type="NCBI Taxonomy" id="507626"/>
    <lineage>
        <taxon>Bacteria</taxon>
        <taxon>Pseudomonadati</taxon>
        <taxon>Pseudomonadota</taxon>
        <taxon>Gammaproteobacteria</taxon>
        <taxon>Oceanospirillales</taxon>
        <taxon>Halomonadaceae</taxon>
        <taxon>Halomonas</taxon>
    </lineage>
</organism>
<keyword evidence="4" id="KW-1185">Reference proteome</keyword>
<evidence type="ECO:0000313" key="4">
    <source>
        <dbReference type="Proteomes" id="UP000063387"/>
    </source>
</evidence>
<protein>
    <submittedName>
        <fullName evidence="3">HIT domain protein</fullName>
    </submittedName>
</protein>
<evidence type="ECO:0000313" key="3">
    <source>
        <dbReference type="EMBL" id="AMD02221.1"/>
    </source>
</evidence>
<dbReference type="Pfam" id="PF01230">
    <property type="entry name" value="HIT"/>
    <property type="match status" value="1"/>
</dbReference>
<comment type="caution">
    <text evidence="1">Lacks conserved residue(s) required for the propagation of feature annotation.</text>
</comment>
<reference evidence="3 4" key="1">
    <citation type="journal article" date="2016" name="Genome Announc.">
        <title>Draft Genome Sequence of 'Halomonas chromatireducens' Strain AGD 8-3, a Haloalkaliphilic Chromate- and Selenite-Reducing Gammaproteobacterium.</title>
        <authorList>
            <person name="Sharko F.S."/>
            <person name="Shapovalova A.A."/>
            <person name="Tsygankova S.V."/>
            <person name="Komova A.V."/>
            <person name="Boulygina E.S."/>
            <person name="Teslyuk A.B."/>
            <person name="Gotovtsev P.M."/>
            <person name="Namsaraev Z.B."/>
            <person name="Khijniak T.V."/>
            <person name="Nedoluzhko A.V."/>
            <person name="Vasilov R.G."/>
        </authorList>
    </citation>
    <scope>NUCLEOTIDE SEQUENCE [LARGE SCALE GENOMIC DNA]</scope>
    <source>
        <strain evidence="3 4">AGD 8-3</strain>
    </source>
</reference>
<dbReference type="Proteomes" id="UP000063387">
    <property type="component" value="Chromosome"/>
</dbReference>
<dbReference type="SUPFAM" id="SSF54197">
    <property type="entry name" value="HIT-like"/>
    <property type="match status" value="1"/>
</dbReference>